<evidence type="ECO:0000313" key="3">
    <source>
        <dbReference type="Proteomes" id="UP000290975"/>
    </source>
</evidence>
<comment type="caution">
    <text evidence="2">The sequence shown here is derived from an EMBL/GenBank/DDBJ whole genome shotgun (WGS) entry which is preliminary data.</text>
</comment>
<protein>
    <submittedName>
        <fullName evidence="2">Uncharacterized protein</fullName>
    </submittedName>
</protein>
<feature type="compositionally biased region" description="Basic and acidic residues" evidence="1">
    <location>
        <begin position="132"/>
        <end position="144"/>
    </location>
</feature>
<dbReference type="AlphaFoldDB" id="A0A401J561"/>
<feature type="compositionally biased region" description="Basic and acidic residues" evidence="1">
    <location>
        <begin position="156"/>
        <end position="169"/>
    </location>
</feature>
<sequence>MIFCPRPSQGHSAHVGQMVEFHYRWHPYYGGRFRHEGREDRANGAIIRVEIRPGEIIQVAEWMLDRALCADMEMGEPRVAVIGLVELHGLLTDRGFRQTSTDGLTAIQEARHEGTTTTLVAIDADPAAEHAARYAADARPERGAAKRRCCQAGDPLDGRSRRRGEGGQR</sequence>
<accession>A0A401J561</accession>
<dbReference type="EMBL" id="BBQY01000021">
    <property type="protein sequence ID" value="GBH31743.1"/>
    <property type="molecule type" value="Genomic_DNA"/>
</dbReference>
<gene>
    <name evidence="2" type="ORF">MBESOW_P3002</name>
</gene>
<feature type="region of interest" description="Disordered" evidence="1">
    <location>
        <begin position="132"/>
        <end position="169"/>
    </location>
</feature>
<evidence type="ECO:0000256" key="1">
    <source>
        <dbReference type="SAM" id="MobiDB-lite"/>
    </source>
</evidence>
<proteinExistence type="predicted"/>
<evidence type="ECO:0000313" key="2">
    <source>
        <dbReference type="EMBL" id="GBH31743.1"/>
    </source>
</evidence>
<dbReference type="Proteomes" id="UP000290975">
    <property type="component" value="Unassembled WGS sequence"/>
</dbReference>
<reference evidence="2 3" key="1">
    <citation type="submission" date="2014-12" db="EMBL/GenBank/DDBJ databases">
        <title>Whole genome sequencing of Sphingobium xenophagum OW59.</title>
        <authorList>
            <person name="Ohta Y."/>
            <person name="Nishi S."/>
            <person name="Hatada Y."/>
        </authorList>
    </citation>
    <scope>NUCLEOTIDE SEQUENCE [LARGE SCALE GENOMIC DNA]</scope>
    <source>
        <strain evidence="2 3">OW59</strain>
    </source>
</reference>
<organism evidence="2 3">
    <name type="scientific">Sphingobium xenophagum</name>
    <dbReference type="NCBI Taxonomy" id="121428"/>
    <lineage>
        <taxon>Bacteria</taxon>
        <taxon>Pseudomonadati</taxon>
        <taxon>Pseudomonadota</taxon>
        <taxon>Alphaproteobacteria</taxon>
        <taxon>Sphingomonadales</taxon>
        <taxon>Sphingomonadaceae</taxon>
        <taxon>Sphingobium</taxon>
    </lineage>
</organism>
<keyword evidence="3" id="KW-1185">Reference proteome</keyword>
<name>A0A401J561_SPHXE</name>